<evidence type="ECO:0000256" key="3">
    <source>
        <dbReference type="ARBA" id="ARBA00023098"/>
    </source>
</evidence>
<dbReference type="GO" id="GO:0046486">
    <property type="term" value="P:glycerolipid metabolic process"/>
    <property type="evidence" value="ECO:0007669"/>
    <property type="project" value="UniProtKB-ARBA"/>
</dbReference>
<dbReference type="Pfam" id="PF01734">
    <property type="entry name" value="Patatin"/>
    <property type="match status" value="1"/>
</dbReference>
<proteinExistence type="predicted"/>
<evidence type="ECO:0000256" key="2">
    <source>
        <dbReference type="ARBA" id="ARBA00022963"/>
    </source>
</evidence>
<dbReference type="InterPro" id="IPR016035">
    <property type="entry name" value="Acyl_Trfase/lysoPLipase"/>
</dbReference>
<dbReference type="GO" id="GO:0016042">
    <property type="term" value="P:lipid catabolic process"/>
    <property type="evidence" value="ECO:0007669"/>
    <property type="project" value="UniProtKB-KW"/>
</dbReference>
<keyword evidence="2" id="KW-0442">Lipid degradation</keyword>
<accession>S7Q3Q1</accession>
<comment type="caution">
    <text evidence="4">Lacks conserved residue(s) required for the propagation of feature annotation.</text>
</comment>
<dbReference type="PANTHER" id="PTHR24185">
    <property type="entry name" value="CALCIUM-INDEPENDENT PHOSPHOLIPASE A2-GAMMA"/>
    <property type="match status" value="1"/>
</dbReference>
<dbReference type="eggNOG" id="KOG4231">
    <property type="taxonomic scope" value="Eukaryota"/>
</dbReference>
<dbReference type="EMBL" id="KB469304">
    <property type="protein sequence ID" value="EPQ54048.1"/>
    <property type="molecule type" value="Genomic_DNA"/>
</dbReference>
<dbReference type="GO" id="GO:0047499">
    <property type="term" value="F:calcium-independent phospholipase A2 activity"/>
    <property type="evidence" value="ECO:0007669"/>
    <property type="project" value="TreeGrafter"/>
</dbReference>
<feature type="short sequence motif" description="GXGXXG" evidence="4">
    <location>
        <begin position="18"/>
        <end position="23"/>
    </location>
</feature>
<dbReference type="PROSITE" id="PS51635">
    <property type="entry name" value="PNPLA"/>
    <property type="match status" value="1"/>
</dbReference>
<dbReference type="OrthoDB" id="630895at2759"/>
<dbReference type="RefSeq" id="XP_007867393.1">
    <property type="nucleotide sequence ID" value="XM_007869202.1"/>
</dbReference>
<keyword evidence="1" id="KW-0378">Hydrolase</keyword>
<evidence type="ECO:0000313" key="6">
    <source>
        <dbReference type="EMBL" id="EPQ54048.1"/>
    </source>
</evidence>
<evidence type="ECO:0000313" key="7">
    <source>
        <dbReference type="Proteomes" id="UP000030669"/>
    </source>
</evidence>
<dbReference type="GO" id="GO:0019369">
    <property type="term" value="P:arachidonate metabolic process"/>
    <property type="evidence" value="ECO:0007669"/>
    <property type="project" value="TreeGrafter"/>
</dbReference>
<dbReference type="STRING" id="670483.S7Q3Q1"/>
<gene>
    <name evidence="6" type="ORF">GLOTRDRAFT_139461</name>
</gene>
<feature type="non-terminal residue" evidence="6">
    <location>
        <position position="145"/>
    </location>
</feature>
<dbReference type="KEGG" id="gtr:GLOTRDRAFT_139461"/>
<evidence type="ECO:0000256" key="1">
    <source>
        <dbReference type="ARBA" id="ARBA00022801"/>
    </source>
</evidence>
<dbReference type="PANTHER" id="PTHR24185:SF1">
    <property type="entry name" value="CALCIUM-INDEPENDENT PHOSPHOLIPASE A2-GAMMA"/>
    <property type="match status" value="1"/>
</dbReference>
<organism evidence="6 7">
    <name type="scientific">Gloeophyllum trabeum (strain ATCC 11539 / FP-39264 / Madison 617)</name>
    <name type="common">Brown rot fungus</name>
    <dbReference type="NCBI Taxonomy" id="670483"/>
    <lineage>
        <taxon>Eukaryota</taxon>
        <taxon>Fungi</taxon>
        <taxon>Dikarya</taxon>
        <taxon>Basidiomycota</taxon>
        <taxon>Agaricomycotina</taxon>
        <taxon>Agaricomycetes</taxon>
        <taxon>Gloeophyllales</taxon>
        <taxon>Gloeophyllaceae</taxon>
        <taxon>Gloeophyllum</taxon>
    </lineage>
</organism>
<evidence type="ECO:0000256" key="4">
    <source>
        <dbReference type="PROSITE-ProRule" id="PRU01161"/>
    </source>
</evidence>
<dbReference type="AlphaFoldDB" id="S7Q3Q1"/>
<sequence length="145" mass="15681">MPMALRHPSHRRILSLDGGGLRGLSSLLVVERIMEETGKIAGRNTPVRPCEVFDMICGSSTGGLIALLLGRLGLECSVAIEAYKNIVGRLMGEEPQPFWDRLLSGSGDHGSDKERQYEEQVKALVGTYGGTSLFQMPSPGGQHCK</sequence>
<feature type="short sequence motif" description="GXSXG" evidence="4">
    <location>
        <begin position="58"/>
        <end position="62"/>
    </location>
</feature>
<feature type="domain" description="PNPLA" evidence="5">
    <location>
        <begin position="14"/>
        <end position="145"/>
    </location>
</feature>
<name>S7Q3Q1_GLOTA</name>
<dbReference type="InterPro" id="IPR002641">
    <property type="entry name" value="PNPLA_dom"/>
</dbReference>
<reference evidence="6 7" key="1">
    <citation type="journal article" date="2012" name="Science">
        <title>The Paleozoic origin of enzymatic lignin decomposition reconstructed from 31 fungal genomes.</title>
        <authorList>
            <person name="Floudas D."/>
            <person name="Binder M."/>
            <person name="Riley R."/>
            <person name="Barry K."/>
            <person name="Blanchette R.A."/>
            <person name="Henrissat B."/>
            <person name="Martinez A.T."/>
            <person name="Otillar R."/>
            <person name="Spatafora J.W."/>
            <person name="Yadav J.S."/>
            <person name="Aerts A."/>
            <person name="Benoit I."/>
            <person name="Boyd A."/>
            <person name="Carlson A."/>
            <person name="Copeland A."/>
            <person name="Coutinho P.M."/>
            <person name="de Vries R.P."/>
            <person name="Ferreira P."/>
            <person name="Findley K."/>
            <person name="Foster B."/>
            <person name="Gaskell J."/>
            <person name="Glotzer D."/>
            <person name="Gorecki P."/>
            <person name="Heitman J."/>
            <person name="Hesse C."/>
            <person name="Hori C."/>
            <person name="Igarashi K."/>
            <person name="Jurgens J.A."/>
            <person name="Kallen N."/>
            <person name="Kersten P."/>
            <person name="Kohler A."/>
            <person name="Kuees U."/>
            <person name="Kumar T.K.A."/>
            <person name="Kuo A."/>
            <person name="LaButti K."/>
            <person name="Larrondo L.F."/>
            <person name="Lindquist E."/>
            <person name="Ling A."/>
            <person name="Lombard V."/>
            <person name="Lucas S."/>
            <person name="Lundell T."/>
            <person name="Martin R."/>
            <person name="McLaughlin D.J."/>
            <person name="Morgenstern I."/>
            <person name="Morin E."/>
            <person name="Murat C."/>
            <person name="Nagy L.G."/>
            <person name="Nolan M."/>
            <person name="Ohm R.A."/>
            <person name="Patyshakuliyeva A."/>
            <person name="Rokas A."/>
            <person name="Ruiz-Duenas F.J."/>
            <person name="Sabat G."/>
            <person name="Salamov A."/>
            <person name="Samejima M."/>
            <person name="Schmutz J."/>
            <person name="Slot J.C."/>
            <person name="St John F."/>
            <person name="Stenlid J."/>
            <person name="Sun H."/>
            <person name="Sun S."/>
            <person name="Syed K."/>
            <person name="Tsang A."/>
            <person name="Wiebenga A."/>
            <person name="Young D."/>
            <person name="Pisabarro A."/>
            <person name="Eastwood D.C."/>
            <person name="Martin F."/>
            <person name="Cullen D."/>
            <person name="Grigoriev I.V."/>
            <person name="Hibbett D.S."/>
        </authorList>
    </citation>
    <scope>NUCLEOTIDE SEQUENCE [LARGE SCALE GENOMIC DNA]</scope>
    <source>
        <strain evidence="6 7">ATCC 11539</strain>
    </source>
</reference>
<dbReference type="GeneID" id="19304255"/>
<dbReference type="Gene3D" id="3.40.1090.10">
    <property type="entry name" value="Cytosolic phospholipase A2 catalytic domain"/>
    <property type="match status" value="1"/>
</dbReference>
<keyword evidence="7" id="KW-1185">Reference proteome</keyword>
<dbReference type="Proteomes" id="UP000030669">
    <property type="component" value="Unassembled WGS sequence"/>
</dbReference>
<protein>
    <submittedName>
        <fullName evidence="6">FabD/lysophospholipase-like protein</fullName>
    </submittedName>
</protein>
<dbReference type="GO" id="GO:0016020">
    <property type="term" value="C:membrane"/>
    <property type="evidence" value="ECO:0007669"/>
    <property type="project" value="TreeGrafter"/>
</dbReference>
<dbReference type="SUPFAM" id="SSF52151">
    <property type="entry name" value="FabD/lysophospholipase-like"/>
    <property type="match status" value="1"/>
</dbReference>
<evidence type="ECO:0000259" key="5">
    <source>
        <dbReference type="PROSITE" id="PS51635"/>
    </source>
</evidence>
<dbReference type="HOGENOM" id="CLU_000288_144_4_1"/>
<keyword evidence="3" id="KW-0443">Lipid metabolism</keyword>